<comment type="caution">
    <text evidence="1">The sequence shown here is derived from an EMBL/GenBank/DDBJ whole genome shotgun (WGS) entry which is preliminary data.</text>
</comment>
<dbReference type="Proteomes" id="UP000004169">
    <property type="component" value="Unassembled WGS sequence"/>
</dbReference>
<protein>
    <submittedName>
        <fullName evidence="1">Uncharacterized protein</fullName>
    </submittedName>
</protein>
<accession>H8FXT5</accession>
<dbReference type="STRING" id="1150626.PHAMO_580079"/>
<organism evidence="1 2">
    <name type="scientific">Magnetospirillum molischianum DSM 120</name>
    <dbReference type="NCBI Taxonomy" id="1150626"/>
    <lineage>
        <taxon>Bacteria</taxon>
        <taxon>Pseudomonadati</taxon>
        <taxon>Pseudomonadota</taxon>
        <taxon>Alphaproteobacteria</taxon>
        <taxon>Rhodospirillales</taxon>
        <taxon>Rhodospirillaceae</taxon>
        <taxon>Magnetospirillum</taxon>
    </lineage>
</organism>
<evidence type="ECO:0000313" key="2">
    <source>
        <dbReference type="Proteomes" id="UP000004169"/>
    </source>
</evidence>
<reference evidence="1 2" key="1">
    <citation type="journal article" date="2012" name="J. Bacteriol.">
        <title>Draft Genome Sequence of the Purple Photosynthetic Bacterium Phaeospirillum molischianum DSM120, a Particularly Versatile Bacterium.</title>
        <authorList>
            <person name="Duquesne K."/>
            <person name="Prima V."/>
            <person name="Ji B."/>
            <person name="Rouy Z."/>
            <person name="Medigue C."/>
            <person name="Talla E."/>
            <person name="Sturgis J.N."/>
        </authorList>
    </citation>
    <scope>NUCLEOTIDE SEQUENCE [LARGE SCALE GENOMIC DNA]</scope>
    <source>
        <strain evidence="2">DSM120</strain>
    </source>
</reference>
<dbReference type="RefSeq" id="WP_002731204.1">
    <property type="nucleotide sequence ID" value="NZ_CAHP01000054.1"/>
</dbReference>
<name>H8FXT5_MAGML</name>
<keyword evidence="2" id="KW-1185">Reference proteome</keyword>
<sequence length="100" mass="10984">MKSPIRYRLSDADKDALLLEQAALIERQAAREQLRYSSSLTGNHAALFAGWVHDNNGNVVGMKILDQFGPRNGANSRSGRGAAINTISLEKARDYAIITR</sequence>
<dbReference type="AlphaFoldDB" id="H8FXT5"/>
<gene>
    <name evidence="1" type="ORF">PHAMO_580079</name>
</gene>
<proteinExistence type="predicted"/>
<evidence type="ECO:0000313" key="1">
    <source>
        <dbReference type="EMBL" id="CCG43173.1"/>
    </source>
</evidence>
<dbReference type="EMBL" id="CAHP01000054">
    <property type="protein sequence ID" value="CCG43173.1"/>
    <property type="molecule type" value="Genomic_DNA"/>
</dbReference>